<comment type="caution">
    <text evidence="3">The sequence shown here is derived from an EMBL/GenBank/DDBJ whole genome shotgun (WGS) entry which is preliminary data.</text>
</comment>
<protein>
    <submittedName>
        <fullName evidence="3">NAD-dependent epimerase/dehydratase family protein</fullName>
    </submittedName>
</protein>
<dbReference type="InterPro" id="IPR036291">
    <property type="entry name" value="NAD(P)-bd_dom_sf"/>
</dbReference>
<gene>
    <name evidence="3" type="ORF">ENO10_03400</name>
</gene>
<dbReference type="Gene3D" id="3.40.50.720">
    <property type="entry name" value="NAD(P)-binding Rossmann-like Domain"/>
    <property type="match status" value="1"/>
</dbReference>
<evidence type="ECO:0000313" key="3">
    <source>
        <dbReference type="EMBL" id="HER40245.1"/>
    </source>
</evidence>
<name>A0A7C2M3W0_9FLAO</name>
<accession>A0A7C2M3W0</accession>
<reference evidence="3" key="1">
    <citation type="journal article" date="2020" name="mSystems">
        <title>Genome- and Community-Level Interaction Insights into Carbon Utilization and Element Cycling Functions of Hydrothermarchaeota in Hydrothermal Sediment.</title>
        <authorList>
            <person name="Zhou Z."/>
            <person name="Liu Y."/>
            <person name="Xu W."/>
            <person name="Pan J."/>
            <person name="Luo Z.H."/>
            <person name="Li M."/>
        </authorList>
    </citation>
    <scope>NUCLEOTIDE SEQUENCE [LARGE SCALE GENOMIC DNA]</scope>
    <source>
        <strain evidence="3">SpSt-1235</strain>
    </source>
</reference>
<dbReference type="EMBL" id="DSEE01000249">
    <property type="protein sequence ID" value="HER40245.1"/>
    <property type="molecule type" value="Genomic_DNA"/>
</dbReference>
<dbReference type="InterPro" id="IPR001509">
    <property type="entry name" value="Epimerase_deHydtase"/>
</dbReference>
<dbReference type="PANTHER" id="PTHR43000">
    <property type="entry name" value="DTDP-D-GLUCOSE 4,6-DEHYDRATASE-RELATED"/>
    <property type="match status" value="1"/>
</dbReference>
<evidence type="ECO:0000259" key="2">
    <source>
        <dbReference type="Pfam" id="PF01370"/>
    </source>
</evidence>
<sequence>MNKNQFEVLQSAKVLVTGGAGFIGSNLCESLLDLKGQVVCLDNFATGKRENLSAIQDHPNFTLIEGDIRNLEDCKKAVSGSDYVLHEAALGSVPRSINDPITSNEVNVSGFVNMLV</sequence>
<feature type="domain" description="NAD-dependent epimerase/dehydratase" evidence="2">
    <location>
        <begin position="14"/>
        <end position="115"/>
    </location>
</feature>
<evidence type="ECO:0000256" key="1">
    <source>
        <dbReference type="ARBA" id="ARBA00007637"/>
    </source>
</evidence>
<feature type="non-terminal residue" evidence="3">
    <location>
        <position position="116"/>
    </location>
</feature>
<dbReference type="SUPFAM" id="SSF51735">
    <property type="entry name" value="NAD(P)-binding Rossmann-fold domains"/>
    <property type="match status" value="1"/>
</dbReference>
<organism evidence="3">
    <name type="scientific">Salinimicrobium catena</name>
    <dbReference type="NCBI Taxonomy" id="390640"/>
    <lineage>
        <taxon>Bacteria</taxon>
        <taxon>Pseudomonadati</taxon>
        <taxon>Bacteroidota</taxon>
        <taxon>Flavobacteriia</taxon>
        <taxon>Flavobacteriales</taxon>
        <taxon>Flavobacteriaceae</taxon>
        <taxon>Salinimicrobium</taxon>
    </lineage>
</organism>
<dbReference type="Proteomes" id="UP000885753">
    <property type="component" value="Unassembled WGS sequence"/>
</dbReference>
<proteinExistence type="inferred from homology"/>
<dbReference type="Pfam" id="PF01370">
    <property type="entry name" value="Epimerase"/>
    <property type="match status" value="1"/>
</dbReference>
<dbReference type="AlphaFoldDB" id="A0A7C2M3W0"/>
<comment type="similarity">
    <text evidence="1">Belongs to the NAD(P)-dependent epimerase/dehydratase family.</text>
</comment>